<protein>
    <recommendedName>
        <fullName evidence="8">Carotenoid cleavage dioxygenase</fullName>
    </recommendedName>
</protein>
<evidence type="ECO:0000313" key="6">
    <source>
        <dbReference type="EMBL" id="CAH1405373.1"/>
    </source>
</evidence>
<keyword evidence="2 5" id="KW-0479">Metal-binding</keyword>
<name>A0A9P0HMB3_NEZVI</name>
<comment type="cofactor">
    <cofactor evidence="5">
        <name>Fe(2+)</name>
        <dbReference type="ChEBI" id="CHEBI:29033"/>
    </cofactor>
    <text evidence="5">Binds 1 Fe(2+) ion per subunit.</text>
</comment>
<keyword evidence="7" id="KW-1185">Reference proteome</keyword>
<evidence type="ECO:0000313" key="7">
    <source>
        <dbReference type="Proteomes" id="UP001152798"/>
    </source>
</evidence>
<evidence type="ECO:0000256" key="4">
    <source>
        <dbReference type="ARBA" id="ARBA00023004"/>
    </source>
</evidence>
<dbReference type="GO" id="GO:0010436">
    <property type="term" value="F:carotenoid dioxygenase activity"/>
    <property type="evidence" value="ECO:0007669"/>
    <property type="project" value="TreeGrafter"/>
</dbReference>
<dbReference type="PANTHER" id="PTHR10543">
    <property type="entry name" value="BETA-CAROTENE DIOXYGENASE"/>
    <property type="match status" value="1"/>
</dbReference>
<keyword evidence="4 5" id="KW-0408">Iron</keyword>
<gene>
    <name evidence="6" type="ORF">NEZAVI_LOCUS13601</name>
</gene>
<feature type="binding site" evidence="5">
    <location>
        <position position="378"/>
    </location>
    <ligand>
        <name>Fe cation</name>
        <dbReference type="ChEBI" id="CHEBI:24875"/>
        <note>catalytic</note>
    </ligand>
</feature>
<organism evidence="6 7">
    <name type="scientific">Nezara viridula</name>
    <name type="common">Southern green stink bug</name>
    <name type="synonym">Cimex viridulus</name>
    <dbReference type="NCBI Taxonomy" id="85310"/>
    <lineage>
        <taxon>Eukaryota</taxon>
        <taxon>Metazoa</taxon>
        <taxon>Ecdysozoa</taxon>
        <taxon>Arthropoda</taxon>
        <taxon>Hexapoda</taxon>
        <taxon>Insecta</taxon>
        <taxon>Pterygota</taxon>
        <taxon>Neoptera</taxon>
        <taxon>Paraneoptera</taxon>
        <taxon>Hemiptera</taxon>
        <taxon>Heteroptera</taxon>
        <taxon>Panheteroptera</taxon>
        <taxon>Pentatomomorpha</taxon>
        <taxon>Pentatomoidea</taxon>
        <taxon>Pentatomidae</taxon>
        <taxon>Pentatominae</taxon>
        <taxon>Nezara</taxon>
    </lineage>
</organism>
<proteinExistence type="inferred from homology"/>
<comment type="similarity">
    <text evidence="1">Belongs to the carotenoid oxygenase family.</text>
</comment>
<evidence type="ECO:0000256" key="2">
    <source>
        <dbReference type="ARBA" id="ARBA00022723"/>
    </source>
</evidence>
<dbReference type="GO" id="GO:0003834">
    <property type="term" value="F:beta-carotene 15,15'-dioxygenase activity"/>
    <property type="evidence" value="ECO:0007669"/>
    <property type="project" value="TreeGrafter"/>
</dbReference>
<dbReference type="GO" id="GO:0016121">
    <property type="term" value="P:carotene catabolic process"/>
    <property type="evidence" value="ECO:0007669"/>
    <property type="project" value="TreeGrafter"/>
</dbReference>
<dbReference type="EMBL" id="OV725082">
    <property type="protein sequence ID" value="CAH1405373.1"/>
    <property type="molecule type" value="Genomic_DNA"/>
</dbReference>
<sequence>MGSAPSASRSLVAQPSLLHKKYLAAHNVGPDWAPMLPSGEYERIIQNEIDKVNAEGEEERQKRHKDGEDLIPDCDVTVWFRECKEEVVEPLAGQTSGTIPRWLNGVLIRNGPGAMTVGDYSYNHLFDGAALLHRFYIKDGSATYQCRFLQSKTYKRNQAAQRIVVNEFGTRAVADPCKTIFQKFASYFKFEDSDNCLVSVYPYKDEIYTLTEAPVMYRIDKDTLKTMNSVNISNLNNLNIVHHTSHPHVEDDGLVFNLGLSVQRKGPMYTIVEFPNTKKGSEKKDIFSEARIVGSVNCRWPFQPSYMHTFGMTKSFFVIVEQPLGISVMEKIAMNFNTKPLYNILKWNDKHPTLIHVVDRKSGKNVKTFLAEPFFYLHIINQYEDNNHVVIDICVYKNPSMIECMLIEALKTAKQNPDYAKMFRGRPFRYVLPMNATENLVNLVTLPNTSAKAYLTKDGKIFVVPELLSNMGCETPRINYPLFLGKKYRYFYAISSDVDLKNPGTLIKVDVTNKTILTWTEIDTFPSEPVFVPSPNGEVNKNYF</sequence>
<accession>A0A9P0HMB3</accession>
<evidence type="ECO:0000256" key="3">
    <source>
        <dbReference type="ARBA" id="ARBA00023002"/>
    </source>
</evidence>
<dbReference type="PANTHER" id="PTHR10543:SF24">
    <property type="entry name" value="CAROTENOID ISOMEROOXYGENASE"/>
    <property type="match status" value="1"/>
</dbReference>
<dbReference type="GO" id="GO:0046872">
    <property type="term" value="F:metal ion binding"/>
    <property type="evidence" value="ECO:0007669"/>
    <property type="project" value="UniProtKB-KW"/>
</dbReference>
<feature type="binding site" evidence="5">
    <location>
        <position position="308"/>
    </location>
    <ligand>
        <name>Fe cation</name>
        <dbReference type="ChEBI" id="CHEBI:24875"/>
        <note>catalytic</note>
    </ligand>
</feature>
<evidence type="ECO:0000256" key="5">
    <source>
        <dbReference type="PIRSR" id="PIRSR604294-1"/>
    </source>
</evidence>
<dbReference type="InterPro" id="IPR004294">
    <property type="entry name" value="Carotenoid_Oase"/>
</dbReference>
<reference evidence="6" key="1">
    <citation type="submission" date="2022-01" db="EMBL/GenBank/DDBJ databases">
        <authorList>
            <person name="King R."/>
        </authorList>
    </citation>
    <scope>NUCLEOTIDE SEQUENCE</scope>
</reference>
<dbReference type="Proteomes" id="UP001152798">
    <property type="component" value="Chromosome 6"/>
</dbReference>
<keyword evidence="3" id="KW-0560">Oxidoreductase</keyword>
<dbReference type="Pfam" id="PF03055">
    <property type="entry name" value="RPE65"/>
    <property type="match status" value="1"/>
</dbReference>
<dbReference type="AlphaFoldDB" id="A0A9P0HMB3"/>
<evidence type="ECO:0008006" key="8">
    <source>
        <dbReference type="Google" id="ProtNLM"/>
    </source>
</evidence>
<feature type="binding site" evidence="5">
    <location>
        <position position="246"/>
    </location>
    <ligand>
        <name>Fe cation</name>
        <dbReference type="ChEBI" id="CHEBI:24875"/>
        <note>catalytic</note>
    </ligand>
</feature>
<dbReference type="OrthoDB" id="1069523at2759"/>
<dbReference type="GO" id="GO:0042574">
    <property type="term" value="P:retinal metabolic process"/>
    <property type="evidence" value="ECO:0007669"/>
    <property type="project" value="TreeGrafter"/>
</dbReference>
<evidence type="ECO:0000256" key="1">
    <source>
        <dbReference type="ARBA" id="ARBA00006787"/>
    </source>
</evidence>